<reference evidence="2" key="2">
    <citation type="submission" date="2023-06" db="EMBL/GenBank/DDBJ databases">
        <authorList>
            <consortium name="Lawrence Berkeley National Laboratory"/>
            <person name="Haridas S."/>
            <person name="Hensen N."/>
            <person name="Bonometti L."/>
            <person name="Westerberg I."/>
            <person name="Brannstrom I.O."/>
            <person name="Guillou S."/>
            <person name="Cros-Aarteil S."/>
            <person name="Calhoun S."/>
            <person name="Kuo A."/>
            <person name="Mondo S."/>
            <person name="Pangilinan J."/>
            <person name="Riley R."/>
            <person name="Labutti K."/>
            <person name="Andreopoulos B."/>
            <person name="Lipzen A."/>
            <person name="Chen C."/>
            <person name="Yanf M."/>
            <person name="Daum C."/>
            <person name="Ng V."/>
            <person name="Clum A."/>
            <person name="Steindorff A."/>
            <person name="Ohm R."/>
            <person name="Martin F."/>
            <person name="Silar P."/>
            <person name="Natvig D."/>
            <person name="Lalanne C."/>
            <person name="Gautier V."/>
            <person name="Ament-Velasquez S.L."/>
            <person name="Kruys A."/>
            <person name="Hutchinson M.I."/>
            <person name="Powell A.J."/>
            <person name="Barry K."/>
            <person name="Miller A.N."/>
            <person name="Grigoriev I.V."/>
            <person name="Debuchy R."/>
            <person name="Gladieux P."/>
            <person name="Thoren M.H."/>
            <person name="Johannesson H."/>
        </authorList>
    </citation>
    <scope>NUCLEOTIDE SEQUENCE</scope>
    <source>
        <strain evidence="2">CBS 118394</strain>
    </source>
</reference>
<reference evidence="2" key="1">
    <citation type="journal article" date="2023" name="Mol. Phylogenet. Evol.">
        <title>Genome-scale phylogeny and comparative genomics of the fungal order Sordariales.</title>
        <authorList>
            <person name="Hensen N."/>
            <person name="Bonometti L."/>
            <person name="Westerberg I."/>
            <person name="Brannstrom I.O."/>
            <person name="Guillou S."/>
            <person name="Cros-Aarteil S."/>
            <person name="Calhoun S."/>
            <person name="Haridas S."/>
            <person name="Kuo A."/>
            <person name="Mondo S."/>
            <person name="Pangilinan J."/>
            <person name="Riley R."/>
            <person name="LaButti K."/>
            <person name="Andreopoulos B."/>
            <person name="Lipzen A."/>
            <person name="Chen C."/>
            <person name="Yan M."/>
            <person name="Daum C."/>
            <person name="Ng V."/>
            <person name="Clum A."/>
            <person name="Steindorff A."/>
            <person name="Ohm R.A."/>
            <person name="Martin F."/>
            <person name="Silar P."/>
            <person name="Natvig D.O."/>
            <person name="Lalanne C."/>
            <person name="Gautier V."/>
            <person name="Ament-Velasquez S.L."/>
            <person name="Kruys A."/>
            <person name="Hutchinson M.I."/>
            <person name="Powell A.J."/>
            <person name="Barry K."/>
            <person name="Miller A.N."/>
            <person name="Grigoriev I.V."/>
            <person name="Debuchy R."/>
            <person name="Gladieux P."/>
            <person name="Hiltunen Thoren M."/>
            <person name="Johannesson H."/>
        </authorList>
    </citation>
    <scope>NUCLEOTIDE SEQUENCE</scope>
    <source>
        <strain evidence="2">CBS 118394</strain>
    </source>
</reference>
<dbReference type="PANTHER" id="PTHR35006:SF2">
    <property type="entry name" value="GLYOXALASE FAMILY PROTEIN (AFU_ORTHOLOGUE AFUA_5G14830)"/>
    <property type="match status" value="1"/>
</dbReference>
<comment type="caution">
    <text evidence="2">The sequence shown here is derived from an EMBL/GenBank/DDBJ whole genome shotgun (WGS) entry which is preliminary data.</text>
</comment>
<dbReference type="GO" id="GO:0051213">
    <property type="term" value="F:dioxygenase activity"/>
    <property type="evidence" value="ECO:0007669"/>
    <property type="project" value="UniProtKB-KW"/>
</dbReference>
<evidence type="ECO:0000313" key="2">
    <source>
        <dbReference type="EMBL" id="KAK3331229.1"/>
    </source>
</evidence>
<accession>A0AAE0IU67</accession>
<dbReference type="Proteomes" id="UP001283341">
    <property type="component" value="Unassembled WGS sequence"/>
</dbReference>
<gene>
    <name evidence="2" type="ORF">B0H66DRAFT_598715</name>
</gene>
<keyword evidence="2" id="KW-0223">Dioxygenase</keyword>
<evidence type="ECO:0000313" key="3">
    <source>
        <dbReference type="Proteomes" id="UP001283341"/>
    </source>
</evidence>
<dbReference type="EMBL" id="JAUEDM010000001">
    <property type="protein sequence ID" value="KAK3331229.1"/>
    <property type="molecule type" value="Genomic_DNA"/>
</dbReference>
<proteinExistence type="predicted"/>
<organism evidence="2 3">
    <name type="scientific">Apodospora peruviana</name>
    <dbReference type="NCBI Taxonomy" id="516989"/>
    <lineage>
        <taxon>Eukaryota</taxon>
        <taxon>Fungi</taxon>
        <taxon>Dikarya</taxon>
        <taxon>Ascomycota</taxon>
        <taxon>Pezizomycotina</taxon>
        <taxon>Sordariomycetes</taxon>
        <taxon>Sordariomycetidae</taxon>
        <taxon>Sordariales</taxon>
        <taxon>Lasiosphaeriaceae</taxon>
        <taxon>Apodospora</taxon>
    </lineage>
</organism>
<dbReference type="InterPro" id="IPR029068">
    <property type="entry name" value="Glyas_Bleomycin-R_OHBP_Dase"/>
</dbReference>
<dbReference type="Pfam" id="PF00903">
    <property type="entry name" value="Glyoxalase"/>
    <property type="match status" value="1"/>
</dbReference>
<dbReference type="Gene3D" id="3.10.180.10">
    <property type="entry name" value="2,3-Dihydroxybiphenyl 1,2-Dioxygenase, domain 1"/>
    <property type="match status" value="1"/>
</dbReference>
<feature type="domain" description="Glyoxalase/fosfomycin resistance/dioxygenase" evidence="1">
    <location>
        <begin position="18"/>
        <end position="123"/>
    </location>
</feature>
<dbReference type="AlphaFoldDB" id="A0AAE0IU67"/>
<keyword evidence="3" id="KW-1185">Reference proteome</keyword>
<evidence type="ECO:0000259" key="1">
    <source>
        <dbReference type="Pfam" id="PF00903"/>
    </source>
</evidence>
<sequence length="130" mass="13783">MPLSHTSIKIAHGDTHTATIAWYEKALAPLGYKKAMVFMDGAIVGYSDANDKTDWWVSAAKEGESPVASHHAFSAENKAAVDAFYKAGLEAGGKDNGAPGPRPMYGPTYYAAFVLDPAGNNIEAVTYSAE</sequence>
<keyword evidence="2" id="KW-0560">Oxidoreductase</keyword>
<name>A0AAE0IU67_9PEZI</name>
<dbReference type="SUPFAM" id="SSF54593">
    <property type="entry name" value="Glyoxalase/Bleomycin resistance protein/Dihydroxybiphenyl dioxygenase"/>
    <property type="match status" value="1"/>
</dbReference>
<dbReference type="PANTHER" id="PTHR35006">
    <property type="entry name" value="GLYOXALASE FAMILY PROTEIN (AFU_ORTHOLOGUE AFUA_5G14830)"/>
    <property type="match status" value="1"/>
</dbReference>
<dbReference type="InterPro" id="IPR004360">
    <property type="entry name" value="Glyas_Fos-R_dOase_dom"/>
</dbReference>
<protein>
    <submittedName>
        <fullName evidence="2">Glyoxalase/Bleomycin resistance protein/Dihydroxybiphenyl dioxygenase</fullName>
    </submittedName>
</protein>
<dbReference type="CDD" id="cd07262">
    <property type="entry name" value="VOC_like"/>
    <property type="match status" value="1"/>
</dbReference>